<feature type="transmembrane region" description="Helical" evidence="14">
    <location>
        <begin position="596"/>
        <end position="613"/>
    </location>
</feature>
<keyword evidence="7" id="KW-0375">Hydrogen ion transport</keyword>
<evidence type="ECO:0000256" key="12">
    <source>
        <dbReference type="ARBA" id="ARBA00023201"/>
    </source>
</evidence>
<evidence type="ECO:0000256" key="4">
    <source>
        <dbReference type="ARBA" id="ARBA00022449"/>
    </source>
</evidence>
<feature type="transmembrane region" description="Helical" evidence="14">
    <location>
        <begin position="533"/>
        <end position="550"/>
    </location>
</feature>
<feature type="transmembrane region" description="Helical" evidence="14">
    <location>
        <begin position="302"/>
        <end position="326"/>
    </location>
</feature>
<evidence type="ECO:0000256" key="11">
    <source>
        <dbReference type="ARBA" id="ARBA00023136"/>
    </source>
</evidence>
<dbReference type="Pfam" id="PF00361">
    <property type="entry name" value="Proton_antipo_M"/>
    <property type="match status" value="1"/>
</dbReference>
<keyword evidence="3" id="KW-0813">Transport</keyword>
<keyword evidence="6 13" id="KW-0812">Transmembrane</keyword>
<feature type="transmembrane region" description="Helical" evidence="14">
    <location>
        <begin position="472"/>
        <end position="495"/>
    </location>
</feature>
<dbReference type="Proteomes" id="UP000595823">
    <property type="component" value="Chromosome"/>
</dbReference>
<sequence>MSLLHWAILIPFLFAIIVPILYKYIRPIHTGWFVLLVPSVLFIYFSPYITPIANGETFMESVPWVPSLGIQFSAYIDGWSLLFALLITGIGALVVLYSIYYLDKKSEALNNFYVYLLLFMGAMLGVVLSDNLIVLYVFWELTSLSSTLLISYWYYRDASINGAVKSLNITVFGGFSMLAGFALLYVITGTFSIQEMIGQAGTVIDHPLFLPTIILILLGAFTKSAQFPFHIWLPDAMEAPTPVSAYLHSATMVKAGIYLVARFTPLFGGAPEWFWIIAGGGLLTLLWGSLSALRQKDLKGLLAYSTISQLGMVMCLLGLGSAALYFDDANELYTLAIMAAVFHLFNHASFKGSLFMTAGIVDHETGTRDIRSLGGLMLVMPATATISLIGAASMAGLPPFNGFLSKEYFFDAITNATEYGIFNMETAGMLFPVIGWVASVFTFIYCCIFFFKTFAGRFETDRFPKKVHEAPVGMLISPAILAFVVVTVGLFPNLLSQSIIEPSMASILNGLPMDNEAFSVNIEHWHGWFSLELWMTIGVVAFGSLIYAGMGRWSKWSIYNKNVDPLTPVYDTTISGTIKGSQMITNIQMTGRLRDYFAFIAVFFLIITGWTLFRFDALTLDTGSMSEVTIYEGMLIGLLLVSVLSLPFIQKRIAAVVVLGFIGFLIALLFVNFRAPDLALTQLLIETVLVVLFMLAFYHLPELRKETSKLTFKWTNAIISFGVGLLITVVAFSAFSFGQGNEFNPISDYFIENSADLAGGYNMVNVVLVDFRGLDTILELLVLAIAGLAVIALIKLKMKEGDDV</sequence>
<proteinExistence type="inferred from homology"/>
<evidence type="ECO:0000259" key="18">
    <source>
        <dbReference type="Pfam" id="PF20501"/>
    </source>
</evidence>
<dbReference type="GO" id="GO:0015297">
    <property type="term" value="F:antiporter activity"/>
    <property type="evidence" value="ECO:0007669"/>
    <property type="project" value="UniProtKB-KW"/>
</dbReference>
<feature type="transmembrane region" description="Helical" evidence="14">
    <location>
        <begin position="273"/>
        <end position="290"/>
    </location>
</feature>
<evidence type="ECO:0000256" key="1">
    <source>
        <dbReference type="ARBA" id="ARBA00004651"/>
    </source>
</evidence>
<evidence type="ECO:0000256" key="2">
    <source>
        <dbReference type="ARBA" id="ARBA00008483"/>
    </source>
</evidence>
<dbReference type="PRINTS" id="PR01434">
    <property type="entry name" value="NADHDHGNASE5"/>
</dbReference>
<dbReference type="Pfam" id="PF13244">
    <property type="entry name" value="MbhD"/>
    <property type="match status" value="1"/>
</dbReference>
<name>A0A7T6Z2W3_9BACI</name>
<feature type="transmembrane region" description="Helical" evidence="14">
    <location>
        <begin position="332"/>
        <end position="361"/>
    </location>
</feature>
<feature type="transmembrane region" description="Helical" evidence="14">
    <location>
        <begin position="112"/>
        <end position="128"/>
    </location>
</feature>
<dbReference type="InterPro" id="IPR005663">
    <property type="entry name" value="MrpA/MnhA1/PhaAB"/>
</dbReference>
<evidence type="ECO:0000256" key="10">
    <source>
        <dbReference type="ARBA" id="ARBA00023065"/>
    </source>
</evidence>
<dbReference type="NCBIfam" id="TIGR00940">
    <property type="entry name" value="2a6301s01"/>
    <property type="match status" value="1"/>
</dbReference>
<evidence type="ECO:0000313" key="19">
    <source>
        <dbReference type="EMBL" id="QQK75788.1"/>
    </source>
</evidence>
<dbReference type="InterPro" id="IPR001750">
    <property type="entry name" value="ND/Mrp_TM"/>
</dbReference>
<evidence type="ECO:0000256" key="13">
    <source>
        <dbReference type="RuleBase" id="RU000320"/>
    </source>
</evidence>
<evidence type="ECO:0000256" key="3">
    <source>
        <dbReference type="ARBA" id="ARBA00022448"/>
    </source>
</evidence>
<keyword evidence="9" id="KW-0915">Sodium</keyword>
<keyword evidence="8 14" id="KW-1133">Transmembrane helix</keyword>
<evidence type="ECO:0000259" key="17">
    <source>
        <dbReference type="Pfam" id="PF13244"/>
    </source>
</evidence>
<dbReference type="KEGG" id="scia:HUG15_09575"/>
<organism evidence="19 20">
    <name type="scientific">Salicibibacter cibarius</name>
    <dbReference type="NCBI Taxonomy" id="2743000"/>
    <lineage>
        <taxon>Bacteria</taxon>
        <taxon>Bacillati</taxon>
        <taxon>Bacillota</taxon>
        <taxon>Bacilli</taxon>
        <taxon>Bacillales</taxon>
        <taxon>Bacillaceae</taxon>
        <taxon>Salicibibacter</taxon>
    </lineage>
</organism>
<feature type="transmembrane region" description="Helical" evidence="14">
    <location>
        <begin position="134"/>
        <end position="155"/>
    </location>
</feature>
<feature type="transmembrane region" description="Helical" evidence="14">
    <location>
        <begin position="628"/>
        <end position="646"/>
    </location>
</feature>
<feature type="transmembrane region" description="Helical" evidence="14">
    <location>
        <begin position="167"/>
        <end position="188"/>
    </location>
</feature>
<evidence type="ECO:0000256" key="5">
    <source>
        <dbReference type="ARBA" id="ARBA00022475"/>
    </source>
</evidence>
<evidence type="ECO:0000256" key="9">
    <source>
        <dbReference type="ARBA" id="ARBA00023053"/>
    </source>
</evidence>
<evidence type="ECO:0000256" key="8">
    <source>
        <dbReference type="ARBA" id="ARBA00022989"/>
    </source>
</evidence>
<comment type="similarity">
    <text evidence="2">Belongs to the CPA3 antiporters (TC 2.A.63) subunit A family.</text>
</comment>
<evidence type="ECO:0000256" key="6">
    <source>
        <dbReference type="ARBA" id="ARBA00022692"/>
    </source>
</evidence>
<dbReference type="InterPro" id="IPR025383">
    <property type="entry name" value="MrpA_C/MbhD"/>
</dbReference>
<feature type="domain" description="NADH:quinone oxidoreductase/Mrp antiporter transmembrane" evidence="15">
    <location>
        <begin position="129"/>
        <end position="421"/>
    </location>
</feature>
<dbReference type="PANTHER" id="PTHR43373:SF1">
    <property type="entry name" value="NA(+)_H(+) ANTIPORTER SUBUNIT A"/>
    <property type="match status" value="1"/>
</dbReference>
<feature type="transmembrane region" description="Helical" evidence="14">
    <location>
        <begin position="777"/>
        <end position="796"/>
    </location>
</feature>
<dbReference type="GO" id="GO:0006814">
    <property type="term" value="P:sodium ion transport"/>
    <property type="evidence" value="ECO:0007669"/>
    <property type="project" value="UniProtKB-KW"/>
</dbReference>
<evidence type="ECO:0000259" key="16">
    <source>
        <dbReference type="Pfam" id="PF00662"/>
    </source>
</evidence>
<keyword evidence="5" id="KW-1003">Cell membrane</keyword>
<keyword evidence="12" id="KW-0739">Sodium transport</keyword>
<keyword evidence="10" id="KW-0406">Ion transport</keyword>
<feature type="transmembrane region" description="Helical" evidence="14">
    <location>
        <begin position="429"/>
        <end position="451"/>
    </location>
</feature>
<feature type="transmembrane region" description="Helical" evidence="14">
    <location>
        <begin position="712"/>
        <end position="735"/>
    </location>
</feature>
<feature type="transmembrane region" description="Helical" evidence="14">
    <location>
        <begin position="653"/>
        <end position="673"/>
    </location>
</feature>
<evidence type="ECO:0000259" key="15">
    <source>
        <dbReference type="Pfam" id="PF00361"/>
    </source>
</evidence>
<feature type="transmembrane region" description="Helical" evidence="14">
    <location>
        <begin position="373"/>
        <end position="397"/>
    </location>
</feature>
<dbReference type="GO" id="GO:1902600">
    <property type="term" value="P:proton transmembrane transport"/>
    <property type="evidence" value="ECO:0007669"/>
    <property type="project" value="UniProtKB-KW"/>
</dbReference>
<feature type="transmembrane region" description="Helical" evidence="14">
    <location>
        <begin position="245"/>
        <end position="261"/>
    </location>
</feature>
<dbReference type="InterPro" id="IPR050616">
    <property type="entry name" value="CPA3_Na-H_Antiporter_A"/>
</dbReference>
<dbReference type="PANTHER" id="PTHR43373">
    <property type="entry name" value="NA(+)/H(+) ANTIPORTER SUBUNIT"/>
    <property type="match status" value="1"/>
</dbReference>
<feature type="transmembrane region" description="Helical" evidence="14">
    <location>
        <begin position="679"/>
        <end position="700"/>
    </location>
</feature>
<keyword evidence="20" id="KW-1185">Reference proteome</keyword>
<dbReference type="NCBIfam" id="NF009285">
    <property type="entry name" value="PRK12645.1"/>
    <property type="match status" value="1"/>
</dbReference>
<dbReference type="RefSeq" id="WP_200128422.1">
    <property type="nucleotide sequence ID" value="NZ_CP054705.1"/>
</dbReference>
<feature type="transmembrane region" description="Helical" evidence="14">
    <location>
        <begin position="32"/>
        <end position="49"/>
    </location>
</feature>
<dbReference type="Pfam" id="PF20501">
    <property type="entry name" value="MbhE"/>
    <property type="match status" value="1"/>
</dbReference>
<feature type="transmembrane region" description="Helical" evidence="14">
    <location>
        <begin position="208"/>
        <end position="233"/>
    </location>
</feature>
<reference evidence="19 20" key="1">
    <citation type="submission" date="2020-06" db="EMBL/GenBank/DDBJ databases">
        <title>Genomic analysis of Salicibibacter sp. NKC5-3.</title>
        <authorList>
            <person name="Oh Y.J."/>
        </authorList>
    </citation>
    <scope>NUCLEOTIDE SEQUENCE [LARGE SCALE GENOMIC DNA]</scope>
    <source>
        <strain evidence="19 20">NKC5-3</strain>
    </source>
</reference>
<feature type="domain" description="NADH-Ubiquinone oxidoreductase (complex I) chain 5 N-terminal" evidence="16">
    <location>
        <begin position="67"/>
        <end position="113"/>
    </location>
</feature>
<comment type="subcellular location">
    <subcellularLocation>
        <location evidence="1">Cell membrane</location>
        <topology evidence="1">Multi-pass membrane protein</topology>
    </subcellularLocation>
    <subcellularLocation>
        <location evidence="13">Membrane</location>
        <topology evidence="13">Multi-pass membrane protein</topology>
    </subcellularLocation>
</comment>
<dbReference type="AlphaFoldDB" id="A0A7T6Z2W3"/>
<dbReference type="GO" id="GO:0005886">
    <property type="term" value="C:plasma membrane"/>
    <property type="evidence" value="ECO:0007669"/>
    <property type="project" value="UniProtKB-SubCell"/>
</dbReference>
<dbReference type="EMBL" id="CP054705">
    <property type="protein sequence ID" value="QQK75788.1"/>
    <property type="molecule type" value="Genomic_DNA"/>
</dbReference>
<dbReference type="InterPro" id="IPR001516">
    <property type="entry name" value="Proton_antipo_N"/>
</dbReference>
<evidence type="ECO:0000313" key="20">
    <source>
        <dbReference type="Proteomes" id="UP000595823"/>
    </source>
</evidence>
<feature type="transmembrane region" description="Helical" evidence="14">
    <location>
        <begin position="79"/>
        <end position="100"/>
    </location>
</feature>
<gene>
    <name evidence="19" type="ORF">HUG15_09575</name>
</gene>
<keyword evidence="4" id="KW-0050">Antiport</keyword>
<feature type="transmembrane region" description="Helical" evidence="14">
    <location>
        <begin position="6"/>
        <end position="25"/>
    </location>
</feature>
<keyword evidence="11 14" id="KW-0472">Membrane</keyword>
<evidence type="ECO:0000256" key="14">
    <source>
        <dbReference type="SAM" id="Phobius"/>
    </source>
</evidence>
<feature type="domain" description="MrpA C-terminal/MbhE" evidence="18">
    <location>
        <begin position="717"/>
        <end position="795"/>
    </location>
</feature>
<protein>
    <submittedName>
        <fullName evidence="19">Na+/H+ antiporter subunit A</fullName>
    </submittedName>
</protein>
<feature type="domain" description="MrpA C-terminal/MbhD" evidence="17">
    <location>
        <begin position="638"/>
        <end position="702"/>
    </location>
</feature>
<accession>A0A7T6Z2W3</accession>
<dbReference type="InterPro" id="IPR046806">
    <property type="entry name" value="MrpA_C/MbhE"/>
</dbReference>
<evidence type="ECO:0000256" key="7">
    <source>
        <dbReference type="ARBA" id="ARBA00022781"/>
    </source>
</evidence>
<dbReference type="Pfam" id="PF00662">
    <property type="entry name" value="Proton_antipo_N"/>
    <property type="match status" value="1"/>
</dbReference>